<dbReference type="PROSITE" id="PS50044">
    <property type="entry name" value="SIGMA54_3"/>
    <property type="match status" value="1"/>
</dbReference>
<dbReference type="InterPro" id="IPR007634">
    <property type="entry name" value="RNA_pol_sigma_54_DNA-bd"/>
</dbReference>
<dbReference type="EMBL" id="JARVCO010000006">
    <property type="protein sequence ID" value="MDZ8117917.1"/>
    <property type="molecule type" value="Genomic_DNA"/>
</dbReference>
<evidence type="ECO:0000313" key="12">
    <source>
        <dbReference type="Proteomes" id="UP001290861"/>
    </source>
</evidence>
<proteinExistence type="inferred from homology"/>
<evidence type="ECO:0000256" key="6">
    <source>
        <dbReference type="ARBA" id="ARBA00023082"/>
    </source>
</evidence>
<keyword evidence="5" id="KW-0805">Transcription regulation</keyword>
<dbReference type="PRINTS" id="PR00045">
    <property type="entry name" value="SIGMA54FCT"/>
</dbReference>
<evidence type="ECO:0000256" key="3">
    <source>
        <dbReference type="ARBA" id="ARBA00022679"/>
    </source>
</evidence>
<evidence type="ECO:0000256" key="1">
    <source>
        <dbReference type="ARBA" id="ARBA00008798"/>
    </source>
</evidence>
<dbReference type="PANTHER" id="PTHR32248">
    <property type="entry name" value="RNA POLYMERASE SIGMA-54 FACTOR"/>
    <property type="match status" value="1"/>
</dbReference>
<dbReference type="Gene3D" id="1.10.10.60">
    <property type="entry name" value="Homeodomain-like"/>
    <property type="match status" value="1"/>
</dbReference>
<evidence type="ECO:0000256" key="7">
    <source>
        <dbReference type="ARBA" id="ARBA00023125"/>
    </source>
</evidence>
<keyword evidence="8" id="KW-0804">Transcription</keyword>
<dbReference type="Proteomes" id="UP001290861">
    <property type="component" value="Unassembled WGS sequence"/>
</dbReference>
<comment type="caution">
    <text evidence="11">The sequence shown here is derived from an EMBL/GenBank/DDBJ whole genome shotgun (WGS) entry which is preliminary data.</text>
</comment>
<keyword evidence="12" id="KW-1185">Reference proteome</keyword>
<evidence type="ECO:0000313" key="11">
    <source>
        <dbReference type="EMBL" id="MDZ8117917.1"/>
    </source>
</evidence>
<dbReference type="InterPro" id="IPR038709">
    <property type="entry name" value="RpoN_core-bd_sf"/>
</dbReference>
<gene>
    <name evidence="11" type="primary">rpoN</name>
    <name evidence="11" type="ORF">P9H32_04695</name>
</gene>
<reference evidence="11 12" key="1">
    <citation type="journal article" date="2024" name="Appl. Environ. Microbiol.">
        <title>Pontiella agarivorans sp. nov., a novel marine anaerobic bacterium capable of degrading macroalgal polysaccharides and fixing nitrogen.</title>
        <authorList>
            <person name="Liu N."/>
            <person name="Kivenson V."/>
            <person name="Peng X."/>
            <person name="Cui Z."/>
            <person name="Lankiewicz T.S."/>
            <person name="Gosselin K.M."/>
            <person name="English C.J."/>
            <person name="Blair E.M."/>
            <person name="O'Malley M.A."/>
            <person name="Valentine D.L."/>
        </authorList>
    </citation>
    <scope>NUCLEOTIDE SEQUENCE [LARGE SCALE GENOMIC DNA]</scope>
    <source>
        <strain evidence="11 12">NLcol2</strain>
    </source>
</reference>
<evidence type="ECO:0000256" key="2">
    <source>
        <dbReference type="ARBA" id="ARBA00022478"/>
    </source>
</evidence>
<name>A0ABU5MUV5_9BACT</name>
<evidence type="ECO:0000256" key="5">
    <source>
        <dbReference type="ARBA" id="ARBA00023015"/>
    </source>
</evidence>
<protein>
    <submittedName>
        <fullName evidence="11">RNA polymerase factor sigma-54</fullName>
    </submittedName>
</protein>
<evidence type="ECO:0000256" key="4">
    <source>
        <dbReference type="ARBA" id="ARBA00022695"/>
    </source>
</evidence>
<keyword evidence="7" id="KW-0238">DNA-binding</keyword>
<dbReference type="Gene3D" id="1.10.10.1330">
    <property type="entry name" value="RNA polymerase sigma-54 factor, core-binding domain"/>
    <property type="match status" value="1"/>
</dbReference>
<keyword evidence="2" id="KW-0240">DNA-directed RNA polymerase</keyword>
<keyword evidence="6" id="KW-0731">Sigma factor</keyword>
<comment type="similarity">
    <text evidence="1">Belongs to the sigma-54 factor family.</text>
</comment>
<dbReference type="InterPro" id="IPR007046">
    <property type="entry name" value="RNA_pol_sigma_54_core-bd"/>
</dbReference>
<keyword evidence="4" id="KW-0548">Nucleotidyltransferase</keyword>
<evidence type="ECO:0000259" key="10">
    <source>
        <dbReference type="Pfam" id="PF04963"/>
    </source>
</evidence>
<dbReference type="Pfam" id="PF04552">
    <property type="entry name" value="Sigma54_DBD"/>
    <property type="match status" value="1"/>
</dbReference>
<sequence>MKMQQVLAPHLFQSLEILQMPLMDLQQMIKQELSENPTLEATAEQADAQIEIEQGTKDVDSEQFDNEFEKLAALGEEFDNYQDRGPVSGGTDAEEKYQYMMDSLSESSSLHDTLLDQLSLSSLNEYERKIAEIVIGNIDDDGYLQLDVEDLLALPNFPEETLTKILDTIHDFEPAGVGARDLRECLMLQLKRQGREKTQEFQVVEHHLDLVGRHKYEDIARAMGLTVDRVKELAVLIGKLDPKPGRNFSEERIEYVTPEIIVEKKDGEYVITQNKKPYPNLFISQKYLSMLKDPNTSKEVKTYIREKIAKSKQFIQSIDQRMDTIYRIAVEIVRIQRDYFDHGVSRLKPLNMKTVAELLEVHETTISRATAGKYMQTPRGLLSMKYFFKPGVMTASGESISNESVKAALADIVRDEDKKKPYSDAKLVKLLEEQGIKIARRTVAKYRDQLRILPSHLRKVH</sequence>
<dbReference type="Pfam" id="PF04963">
    <property type="entry name" value="Sigma54_CBD"/>
    <property type="match status" value="1"/>
</dbReference>
<dbReference type="InterPro" id="IPR000394">
    <property type="entry name" value="RNA_pol_sigma_54"/>
</dbReference>
<feature type="domain" description="RNA polymerase sigma factor 54 core-binding" evidence="10">
    <location>
        <begin position="102"/>
        <end position="287"/>
    </location>
</feature>
<keyword evidence="3" id="KW-0808">Transferase</keyword>
<dbReference type="PANTHER" id="PTHR32248:SF4">
    <property type="entry name" value="RNA POLYMERASE SIGMA-54 FACTOR"/>
    <property type="match status" value="1"/>
</dbReference>
<evidence type="ECO:0000259" key="9">
    <source>
        <dbReference type="Pfam" id="PF04552"/>
    </source>
</evidence>
<dbReference type="Pfam" id="PF00309">
    <property type="entry name" value="Sigma54_AID"/>
    <property type="match status" value="1"/>
</dbReference>
<organism evidence="11 12">
    <name type="scientific">Pontiella agarivorans</name>
    <dbReference type="NCBI Taxonomy" id="3038953"/>
    <lineage>
        <taxon>Bacteria</taxon>
        <taxon>Pseudomonadati</taxon>
        <taxon>Kiritimatiellota</taxon>
        <taxon>Kiritimatiellia</taxon>
        <taxon>Kiritimatiellales</taxon>
        <taxon>Pontiellaceae</taxon>
        <taxon>Pontiella</taxon>
    </lineage>
</organism>
<dbReference type="PIRSF" id="PIRSF000774">
    <property type="entry name" value="RpoN"/>
    <property type="match status" value="1"/>
</dbReference>
<accession>A0ABU5MUV5</accession>
<dbReference type="PROSITE" id="PS00718">
    <property type="entry name" value="SIGMA54_2"/>
    <property type="match status" value="1"/>
</dbReference>
<evidence type="ECO:0000256" key="8">
    <source>
        <dbReference type="ARBA" id="ARBA00023163"/>
    </source>
</evidence>
<feature type="domain" description="RNA polymerase sigma factor 54 DNA-binding" evidence="9">
    <location>
        <begin position="302"/>
        <end position="459"/>
    </location>
</feature>
<dbReference type="NCBIfam" id="TIGR02395">
    <property type="entry name" value="rpoN_sigma"/>
    <property type="match status" value="1"/>
</dbReference>